<dbReference type="SUPFAM" id="SSF56059">
    <property type="entry name" value="Glutathione synthetase ATP-binding domain-like"/>
    <property type="match status" value="1"/>
</dbReference>
<dbReference type="Pfam" id="PF13535">
    <property type="entry name" value="ATP-grasp_4"/>
    <property type="match status" value="1"/>
</dbReference>
<feature type="domain" description="ATP-grasp" evidence="5">
    <location>
        <begin position="117"/>
        <end position="308"/>
    </location>
</feature>
<dbReference type="InterPro" id="IPR011761">
    <property type="entry name" value="ATP-grasp"/>
</dbReference>
<gene>
    <name evidence="6" type="ORF">BWX42_07365</name>
</gene>
<evidence type="ECO:0000256" key="4">
    <source>
        <dbReference type="PROSITE-ProRule" id="PRU00409"/>
    </source>
</evidence>
<dbReference type="PANTHER" id="PTHR43585:SF2">
    <property type="entry name" value="ATP-GRASP ENZYME FSQD"/>
    <property type="match status" value="1"/>
</dbReference>
<evidence type="ECO:0000313" key="7">
    <source>
        <dbReference type="Proteomes" id="UP000190409"/>
    </source>
</evidence>
<dbReference type="PANTHER" id="PTHR43585">
    <property type="entry name" value="FUMIPYRROLE BIOSYNTHESIS PROTEIN C"/>
    <property type="match status" value="1"/>
</dbReference>
<evidence type="ECO:0000313" key="6">
    <source>
        <dbReference type="EMBL" id="OOL81536.1"/>
    </source>
</evidence>
<keyword evidence="1" id="KW-0436">Ligase</keyword>
<evidence type="ECO:0000256" key="3">
    <source>
        <dbReference type="ARBA" id="ARBA00022840"/>
    </source>
</evidence>
<dbReference type="Gene3D" id="3.30.1490.20">
    <property type="entry name" value="ATP-grasp fold, A domain"/>
    <property type="match status" value="1"/>
</dbReference>
<dbReference type="Gene3D" id="3.40.50.20">
    <property type="match status" value="1"/>
</dbReference>
<dbReference type="InterPro" id="IPR013815">
    <property type="entry name" value="ATP_grasp_subdomain_1"/>
</dbReference>
<protein>
    <submittedName>
        <fullName evidence="6">Carbamoyl phosphate synthase large subunit</fullName>
    </submittedName>
</protein>
<reference evidence="6 7" key="1">
    <citation type="submission" date="2017-01" db="EMBL/GenBank/DDBJ databases">
        <title>Complete Genome Sequence of Dolosigranulum pigrum isolated from a Patient with interstitial lung disease.</title>
        <authorList>
            <person name="Mukhopadhyay R."/>
            <person name="Joaquin J."/>
            <person name="Hogue R."/>
            <person name="Fitzgerald S."/>
            <person name="Jospin G."/>
            <person name="Eisen J.A."/>
            <person name="Chaturvedi V."/>
        </authorList>
    </citation>
    <scope>NUCLEOTIDE SEQUENCE [LARGE SCALE GENOMIC DNA]</scope>
    <source>
        <strain evidence="6 7">15S00348</strain>
    </source>
</reference>
<evidence type="ECO:0000259" key="5">
    <source>
        <dbReference type="PROSITE" id="PS50975"/>
    </source>
</evidence>
<sequence length="388" mass="44813">MNFLWVSPHYPPNFQTFIEALDNTEMTVLGIGQEPYDHLSDVLKEHLTEYFRVDDLENREEVIRAVAFLIYKHGPIDRVESNNEHWLELDATIREQFNIAGLRPNDLIPTRYKSEMKRSFKACDAPVVDGELIATVSEIDEAIEALGGLPVIAKPDSGVGASATYKLESKADVADFKQSWAEEVPYFLEPFVSGELCTYDGLLDQEGNIVFEASFTHNIPTLDIMNESTDMYIVIDREVDPKLREIGRRILSEFNMTERFFHLEFFRLPDGNYITLEYNNRMTGGFVIDAYNHLFSHDLFKHYALVVKDEAFDNPHFKKRLGVVVTRRNETNYQHSLDEIYQHYGDRVRGRDAIRGIIADMQGDQWMLITCEDKSEIDEIVEFTQATK</sequence>
<dbReference type="Gene3D" id="3.30.470.20">
    <property type="entry name" value="ATP-grasp fold, B domain"/>
    <property type="match status" value="1"/>
</dbReference>
<dbReference type="AlphaFoldDB" id="A0A1S8KPA5"/>
<accession>A0A1S8KPA5</accession>
<dbReference type="EMBL" id="MUYF01000003">
    <property type="protein sequence ID" value="OOL81536.1"/>
    <property type="molecule type" value="Genomic_DNA"/>
</dbReference>
<dbReference type="PROSITE" id="PS50975">
    <property type="entry name" value="ATP_GRASP"/>
    <property type="match status" value="1"/>
</dbReference>
<organism evidence="6 7">
    <name type="scientific">Dolosigranulum pigrum</name>
    <dbReference type="NCBI Taxonomy" id="29394"/>
    <lineage>
        <taxon>Bacteria</taxon>
        <taxon>Bacillati</taxon>
        <taxon>Bacillota</taxon>
        <taxon>Bacilli</taxon>
        <taxon>Lactobacillales</taxon>
        <taxon>Carnobacteriaceae</taxon>
        <taxon>Dolosigranulum</taxon>
    </lineage>
</organism>
<keyword evidence="2 4" id="KW-0547">Nucleotide-binding</keyword>
<dbReference type="GO" id="GO:0016874">
    <property type="term" value="F:ligase activity"/>
    <property type="evidence" value="ECO:0007669"/>
    <property type="project" value="UniProtKB-KW"/>
</dbReference>
<keyword evidence="3 4" id="KW-0067">ATP-binding</keyword>
<evidence type="ECO:0000256" key="1">
    <source>
        <dbReference type="ARBA" id="ARBA00022598"/>
    </source>
</evidence>
<dbReference type="GO" id="GO:0005524">
    <property type="term" value="F:ATP binding"/>
    <property type="evidence" value="ECO:0007669"/>
    <property type="project" value="UniProtKB-UniRule"/>
</dbReference>
<comment type="caution">
    <text evidence="6">The sequence shown here is derived from an EMBL/GenBank/DDBJ whole genome shotgun (WGS) entry which is preliminary data.</text>
</comment>
<dbReference type="Proteomes" id="UP000190409">
    <property type="component" value="Unassembled WGS sequence"/>
</dbReference>
<dbReference type="InterPro" id="IPR052032">
    <property type="entry name" value="ATP-dep_AA_Ligase"/>
</dbReference>
<proteinExistence type="predicted"/>
<name>A0A1S8KPA5_9LACT</name>
<evidence type="ECO:0000256" key="2">
    <source>
        <dbReference type="ARBA" id="ARBA00022741"/>
    </source>
</evidence>
<dbReference type="GO" id="GO:0046872">
    <property type="term" value="F:metal ion binding"/>
    <property type="evidence" value="ECO:0007669"/>
    <property type="project" value="InterPro"/>
</dbReference>